<evidence type="ECO:0000256" key="1">
    <source>
        <dbReference type="SAM" id="SignalP"/>
    </source>
</evidence>
<dbReference type="AlphaFoldDB" id="A0A6I3L4L5"/>
<gene>
    <name evidence="2" type="ORF">GLP40_24310</name>
</gene>
<dbReference type="Proteomes" id="UP000432464">
    <property type="component" value="Unassembled WGS sequence"/>
</dbReference>
<reference evidence="2 3" key="1">
    <citation type="submission" date="2019-11" db="EMBL/GenBank/DDBJ databases">
        <title>Nocardia sp. nov. CT2-14 isolated from soil.</title>
        <authorList>
            <person name="Kanchanasin P."/>
            <person name="Tanasupawat S."/>
            <person name="Yuki M."/>
            <person name="Kudo T."/>
        </authorList>
    </citation>
    <scope>NUCLEOTIDE SEQUENCE [LARGE SCALE GENOMIC DNA]</scope>
    <source>
        <strain evidence="2 3">CT2-14</strain>
    </source>
</reference>
<comment type="caution">
    <text evidence="2">The sequence shown here is derived from an EMBL/GenBank/DDBJ whole genome shotgun (WGS) entry which is preliminary data.</text>
</comment>
<sequence>MKFRRISLVLGACAAVAVTVLGSPLASADISKVDVELGQSGPFHSWQVLAEISPCTTATITFTDNGQPLHGSPVAASCTGGEVFGVAYAGFTPTTLGLHHIVVSQLNSDGSVESSKSQDVNVTYLPCPSTGSAATLICNVPPYAMPGTGSGSLSAGTAS</sequence>
<feature type="signal peptide" evidence="1">
    <location>
        <begin position="1"/>
        <end position="28"/>
    </location>
</feature>
<organism evidence="2 3">
    <name type="scientific">Nocardia aurantiaca</name>
    <dbReference type="NCBI Taxonomy" id="2675850"/>
    <lineage>
        <taxon>Bacteria</taxon>
        <taxon>Bacillati</taxon>
        <taxon>Actinomycetota</taxon>
        <taxon>Actinomycetes</taxon>
        <taxon>Mycobacteriales</taxon>
        <taxon>Nocardiaceae</taxon>
        <taxon>Nocardia</taxon>
    </lineage>
</organism>
<dbReference type="RefSeq" id="WP_154790333.1">
    <property type="nucleotide sequence ID" value="NZ_WMBB01000012.1"/>
</dbReference>
<name>A0A6I3L4L5_9NOCA</name>
<protein>
    <recommendedName>
        <fullName evidence="4">Ig-like domain-containing protein</fullName>
    </recommendedName>
</protein>
<feature type="chain" id="PRO_5026287502" description="Ig-like domain-containing protein" evidence="1">
    <location>
        <begin position="29"/>
        <end position="159"/>
    </location>
</feature>
<dbReference type="EMBL" id="WMBB01000012">
    <property type="protein sequence ID" value="MTE15880.1"/>
    <property type="molecule type" value="Genomic_DNA"/>
</dbReference>
<keyword evidence="1" id="KW-0732">Signal</keyword>
<accession>A0A6I3L4L5</accession>
<proteinExistence type="predicted"/>
<evidence type="ECO:0000313" key="3">
    <source>
        <dbReference type="Proteomes" id="UP000432464"/>
    </source>
</evidence>
<evidence type="ECO:0008006" key="4">
    <source>
        <dbReference type="Google" id="ProtNLM"/>
    </source>
</evidence>
<evidence type="ECO:0000313" key="2">
    <source>
        <dbReference type="EMBL" id="MTE15880.1"/>
    </source>
</evidence>
<keyword evidence="3" id="KW-1185">Reference proteome</keyword>